<accession>A0A2S4VKK2</accession>
<dbReference type="EMBL" id="PKSL01000049">
    <property type="protein sequence ID" value="POW10084.1"/>
    <property type="molecule type" value="Genomic_DNA"/>
</dbReference>
<feature type="compositionally biased region" description="Polar residues" evidence="1">
    <location>
        <begin position="39"/>
        <end position="51"/>
    </location>
</feature>
<sequence length="280" mass="31101">MPGGASASQGQSQLTTFPKTTNHKKMSTLLQDAVLRAANHSSTTKNQNDDSVLTRVHSPLTSSPPSESTNPSRPNTPTKSPTASRSRVGVRQKREAALKAKLDSKDPLRRLPIDVSVRIFTLVGLGADGCGGHLDGNTFSAVKDLLNCALVCQKWRSSSVINYVWYKLAHQTTYHTSIKDEFQAPTWTRKDSRTNWSQQYKQINSSTPNQDSVVIEEEEEGPSQKELREAQWEAQEDEKISKSDARAFYKDLNGRKLKNKSAKSLAGIDRTGSYHQEILD</sequence>
<evidence type="ECO:0000313" key="3">
    <source>
        <dbReference type="EMBL" id="POW10084.1"/>
    </source>
</evidence>
<feature type="region of interest" description="Disordered" evidence="1">
    <location>
        <begin position="1"/>
        <end position="101"/>
    </location>
</feature>
<dbReference type="Gene3D" id="1.20.1280.50">
    <property type="match status" value="1"/>
</dbReference>
<dbReference type="AlphaFoldDB" id="A0A2S4VKK2"/>
<feature type="compositionally biased region" description="Basic and acidic residues" evidence="1">
    <location>
        <begin position="222"/>
        <end position="240"/>
    </location>
</feature>
<feature type="domain" description="F-box" evidence="2">
    <location>
        <begin position="109"/>
        <end position="169"/>
    </location>
</feature>
<dbReference type="Proteomes" id="UP000239156">
    <property type="component" value="Unassembled WGS sequence"/>
</dbReference>
<proteinExistence type="predicted"/>
<feature type="region of interest" description="Disordered" evidence="1">
    <location>
        <begin position="206"/>
        <end position="240"/>
    </location>
</feature>
<dbReference type="SUPFAM" id="SSF81383">
    <property type="entry name" value="F-box domain"/>
    <property type="match status" value="1"/>
</dbReference>
<protein>
    <recommendedName>
        <fullName evidence="2">F-box domain-containing protein</fullName>
    </recommendedName>
</protein>
<keyword evidence="4" id="KW-1185">Reference proteome</keyword>
<dbReference type="CDD" id="cd09917">
    <property type="entry name" value="F-box_SF"/>
    <property type="match status" value="1"/>
</dbReference>
<feature type="compositionally biased region" description="Basic and acidic residues" evidence="1">
    <location>
        <begin position="92"/>
        <end position="101"/>
    </location>
</feature>
<dbReference type="InterPro" id="IPR001810">
    <property type="entry name" value="F-box_dom"/>
</dbReference>
<dbReference type="InterPro" id="IPR036047">
    <property type="entry name" value="F-box-like_dom_sf"/>
</dbReference>
<reference evidence="3" key="1">
    <citation type="submission" date="2017-12" db="EMBL/GenBank/DDBJ databases">
        <title>Gene loss provides genomic basis for host adaptation in cereal stripe rust fungi.</title>
        <authorList>
            <person name="Xia C."/>
        </authorList>
    </citation>
    <scope>NUCLEOTIDE SEQUENCE [LARGE SCALE GENOMIC DNA]</scope>
    <source>
        <strain evidence="3">93-210</strain>
    </source>
</reference>
<feature type="compositionally biased region" description="Low complexity" evidence="1">
    <location>
        <begin position="58"/>
        <end position="82"/>
    </location>
</feature>
<dbReference type="Pfam" id="PF12937">
    <property type="entry name" value="F-box-like"/>
    <property type="match status" value="1"/>
</dbReference>
<evidence type="ECO:0000256" key="1">
    <source>
        <dbReference type="SAM" id="MobiDB-lite"/>
    </source>
</evidence>
<evidence type="ECO:0000259" key="2">
    <source>
        <dbReference type="Pfam" id="PF12937"/>
    </source>
</evidence>
<dbReference type="VEuPathDB" id="FungiDB:PSHT_00768"/>
<evidence type="ECO:0000313" key="4">
    <source>
        <dbReference type="Proteomes" id="UP000239156"/>
    </source>
</evidence>
<gene>
    <name evidence="3" type="ORF">PSTT_06355</name>
</gene>
<comment type="caution">
    <text evidence="3">The sequence shown here is derived from an EMBL/GenBank/DDBJ whole genome shotgun (WGS) entry which is preliminary data.</text>
</comment>
<feature type="compositionally biased region" description="Polar residues" evidence="1">
    <location>
        <begin position="1"/>
        <end position="20"/>
    </location>
</feature>
<name>A0A2S4VKK2_9BASI</name>
<dbReference type="VEuPathDB" id="FungiDB:PSTT_06355"/>
<organism evidence="3 4">
    <name type="scientific">Puccinia striiformis</name>
    <dbReference type="NCBI Taxonomy" id="27350"/>
    <lineage>
        <taxon>Eukaryota</taxon>
        <taxon>Fungi</taxon>
        <taxon>Dikarya</taxon>
        <taxon>Basidiomycota</taxon>
        <taxon>Pucciniomycotina</taxon>
        <taxon>Pucciniomycetes</taxon>
        <taxon>Pucciniales</taxon>
        <taxon>Pucciniaceae</taxon>
        <taxon>Puccinia</taxon>
    </lineage>
</organism>